<organism evidence="1">
    <name type="scientific">marine sediment metagenome</name>
    <dbReference type="NCBI Taxonomy" id="412755"/>
    <lineage>
        <taxon>unclassified sequences</taxon>
        <taxon>metagenomes</taxon>
        <taxon>ecological metagenomes</taxon>
    </lineage>
</organism>
<dbReference type="AlphaFoldDB" id="A0A0F9PVE8"/>
<reference evidence="1" key="1">
    <citation type="journal article" date="2015" name="Nature">
        <title>Complex archaea that bridge the gap between prokaryotes and eukaryotes.</title>
        <authorList>
            <person name="Spang A."/>
            <person name="Saw J.H."/>
            <person name="Jorgensen S.L."/>
            <person name="Zaremba-Niedzwiedzka K."/>
            <person name="Martijn J."/>
            <person name="Lind A.E."/>
            <person name="van Eijk R."/>
            <person name="Schleper C."/>
            <person name="Guy L."/>
            <person name="Ettema T.J."/>
        </authorList>
    </citation>
    <scope>NUCLEOTIDE SEQUENCE</scope>
</reference>
<accession>A0A0F9PVE8</accession>
<gene>
    <name evidence="1" type="ORF">LCGC14_1091280</name>
</gene>
<protein>
    <submittedName>
        <fullName evidence="1">Uncharacterized protein</fullName>
    </submittedName>
</protein>
<evidence type="ECO:0000313" key="1">
    <source>
        <dbReference type="EMBL" id="KKN05041.1"/>
    </source>
</evidence>
<comment type="caution">
    <text evidence="1">The sequence shown here is derived from an EMBL/GenBank/DDBJ whole genome shotgun (WGS) entry which is preliminary data.</text>
</comment>
<feature type="non-terminal residue" evidence="1">
    <location>
        <position position="77"/>
    </location>
</feature>
<sequence length="77" mass="9229">MIFPECALCNESKELVESHVISKMFYRWIKKTTKTKVPRFRSMEGEISQDGYKIYLLCSDCEQEFSRYETYFSSVVY</sequence>
<name>A0A0F9PVE8_9ZZZZ</name>
<proteinExistence type="predicted"/>
<dbReference type="EMBL" id="LAZR01004850">
    <property type="protein sequence ID" value="KKN05041.1"/>
    <property type="molecule type" value="Genomic_DNA"/>
</dbReference>